<evidence type="ECO:0000256" key="1">
    <source>
        <dbReference type="SAM" id="Phobius"/>
    </source>
</evidence>
<name>A0ABX2RC41_9THEO</name>
<dbReference type="Proteomes" id="UP000604066">
    <property type="component" value="Unassembled WGS sequence"/>
</dbReference>
<evidence type="ECO:0000313" key="2">
    <source>
        <dbReference type="EMBL" id="NYE58757.1"/>
    </source>
</evidence>
<comment type="caution">
    <text evidence="2">The sequence shown here is derived from an EMBL/GenBank/DDBJ whole genome shotgun (WGS) entry which is preliminary data.</text>
</comment>
<sequence>MNNAKVVFLKKKRKKKKKNKKILIYFLMGSFVAFILINFGKTLLVQNFNPVGYLEWKVFEDGVRTEGFLFKNEVPVYAEANGKVELLLAWKKVRKGDTIVKIKDNASQKIIPVKAKVNGIFVPNTDGLEFIGPDNIETLNPSKILELYQPRKVEGDAVEGQPLGKIIDNLNPILLVIPKLSLRDNLVEGREYRLNINEKYELKANFLRKNGEVALFSINFYPDELLNQRKVSVFIKTKEYSGFWVPVSAVKQIAGKTYLYTLKNEEVVLTPVKVVLSRENNVLVEGEKESKDELIGKKYLIRPFLVQPGDKFH</sequence>
<reference evidence="2 3" key="1">
    <citation type="submission" date="2020-07" db="EMBL/GenBank/DDBJ databases">
        <title>Genomic Encyclopedia of Type Strains, Phase III (KMG-III): the genomes of soil and plant-associated and newly described type strains.</title>
        <authorList>
            <person name="Whitman W."/>
        </authorList>
    </citation>
    <scope>NUCLEOTIDE SEQUENCE [LARGE SCALE GENOMIC DNA]</scope>
    <source>
        <strain evidence="2 3">DSM 11255</strain>
    </source>
</reference>
<feature type="transmembrane region" description="Helical" evidence="1">
    <location>
        <begin position="21"/>
        <end position="40"/>
    </location>
</feature>
<protein>
    <submittedName>
        <fullName evidence="2">Membrane fusion protein</fullName>
    </submittedName>
</protein>
<organism evidence="2 3">
    <name type="scientific">Carboxydothermus ferrireducens DSM 11255</name>
    <dbReference type="NCBI Taxonomy" id="1119529"/>
    <lineage>
        <taxon>Bacteria</taxon>
        <taxon>Bacillati</taxon>
        <taxon>Bacillota</taxon>
        <taxon>Clostridia</taxon>
        <taxon>Thermoanaerobacterales</taxon>
        <taxon>Thermoanaerobacteraceae</taxon>
        <taxon>Carboxydothermus</taxon>
    </lineage>
</organism>
<keyword evidence="1" id="KW-0812">Transmembrane</keyword>
<dbReference type="Gene3D" id="2.40.420.20">
    <property type="match status" value="1"/>
</dbReference>
<keyword evidence="1" id="KW-1133">Transmembrane helix</keyword>
<dbReference type="InterPro" id="IPR014193">
    <property type="entry name" value="CHP02828_mem_fusion"/>
</dbReference>
<accession>A0ABX2RC41</accession>
<keyword evidence="3" id="KW-1185">Reference proteome</keyword>
<evidence type="ECO:0000313" key="3">
    <source>
        <dbReference type="Proteomes" id="UP000604066"/>
    </source>
</evidence>
<proteinExistence type="predicted"/>
<dbReference type="RefSeq" id="WP_028051959.1">
    <property type="nucleotide sequence ID" value="NZ_ATYG01000012.1"/>
</dbReference>
<gene>
    <name evidence="2" type="ORF">HDG70_002508</name>
</gene>
<dbReference type="EMBL" id="JACCBS010000003">
    <property type="protein sequence ID" value="NYE58757.1"/>
    <property type="molecule type" value="Genomic_DNA"/>
</dbReference>
<keyword evidence="1" id="KW-0472">Membrane</keyword>
<dbReference type="NCBIfam" id="TIGR02828">
    <property type="entry name" value="putative membrane fusion protein"/>
    <property type="match status" value="1"/>
</dbReference>